<keyword evidence="1" id="KW-0472">Membrane</keyword>
<dbReference type="EMBL" id="JAGYPG010000001">
    <property type="protein sequence ID" value="MBS4193744.1"/>
    <property type="molecule type" value="Genomic_DNA"/>
</dbReference>
<evidence type="ECO:0000256" key="1">
    <source>
        <dbReference type="SAM" id="Phobius"/>
    </source>
</evidence>
<gene>
    <name evidence="2" type="ORF">KHA97_01500</name>
</gene>
<keyword evidence="1" id="KW-1133">Transmembrane helix</keyword>
<evidence type="ECO:0000313" key="3">
    <source>
        <dbReference type="Proteomes" id="UP000681414"/>
    </source>
</evidence>
<name>A0A942YFK9_9BACI</name>
<dbReference type="RefSeq" id="WP_213122987.1">
    <property type="nucleotide sequence ID" value="NZ_JAGYPG010000001.1"/>
</dbReference>
<comment type="caution">
    <text evidence="2">The sequence shown here is derived from an EMBL/GenBank/DDBJ whole genome shotgun (WGS) entry which is preliminary data.</text>
</comment>
<organism evidence="2 3">
    <name type="scientific">Lederbergia citri</name>
    <dbReference type="NCBI Taxonomy" id="2833580"/>
    <lineage>
        <taxon>Bacteria</taxon>
        <taxon>Bacillati</taxon>
        <taxon>Bacillota</taxon>
        <taxon>Bacilli</taxon>
        <taxon>Bacillales</taxon>
        <taxon>Bacillaceae</taxon>
        <taxon>Lederbergia</taxon>
    </lineage>
</organism>
<keyword evidence="3" id="KW-1185">Reference proteome</keyword>
<feature type="transmembrane region" description="Helical" evidence="1">
    <location>
        <begin position="55"/>
        <end position="79"/>
    </location>
</feature>
<accession>A0A942YFK9</accession>
<proteinExistence type="predicted"/>
<sequence length="80" mass="9170">MENLHEKLHLYEGQLIRFRNEDGKWSIGKIVKVRDDGLEISEISSNPFGGYGLGFFGGGAFFGAQFFVPFGFGFFDFFFW</sequence>
<dbReference type="Proteomes" id="UP000681414">
    <property type="component" value="Unassembled WGS sequence"/>
</dbReference>
<reference evidence="2 3" key="1">
    <citation type="submission" date="2021-05" db="EMBL/GenBank/DDBJ databases">
        <title>Novel Bacillus species.</title>
        <authorList>
            <person name="Liu G."/>
        </authorList>
    </citation>
    <scope>NUCLEOTIDE SEQUENCE [LARGE SCALE GENOMIC DNA]</scope>
    <source>
        <strain evidence="3">FJAT-49780</strain>
    </source>
</reference>
<evidence type="ECO:0000313" key="2">
    <source>
        <dbReference type="EMBL" id="MBS4193744.1"/>
    </source>
</evidence>
<keyword evidence="1" id="KW-0812">Transmembrane</keyword>
<protein>
    <submittedName>
        <fullName evidence="2">Uncharacterized protein</fullName>
    </submittedName>
</protein>
<dbReference type="AlphaFoldDB" id="A0A942YFK9"/>